<dbReference type="InterPro" id="IPR012093">
    <property type="entry name" value="Pirin"/>
</dbReference>
<proteinExistence type="inferred from homology"/>
<dbReference type="InterPro" id="IPR003829">
    <property type="entry name" value="Pirin_N_dom"/>
</dbReference>
<reference evidence="6" key="1">
    <citation type="journal article" date="2019" name="Int. J. Syst. Evol. Microbiol.">
        <title>The Global Catalogue of Microorganisms (GCM) 10K type strain sequencing project: providing services to taxonomists for standard genome sequencing and annotation.</title>
        <authorList>
            <consortium name="The Broad Institute Genomics Platform"/>
            <consortium name="The Broad Institute Genome Sequencing Center for Infectious Disease"/>
            <person name="Wu L."/>
            <person name="Ma J."/>
        </authorList>
    </citation>
    <scope>NUCLEOTIDE SEQUENCE [LARGE SCALE GENOMIC DNA]</scope>
    <source>
        <strain evidence="6">KCTC 42182</strain>
    </source>
</reference>
<dbReference type="Gene3D" id="2.60.120.10">
    <property type="entry name" value="Jelly Rolls"/>
    <property type="match status" value="2"/>
</dbReference>
<dbReference type="InterPro" id="IPR011051">
    <property type="entry name" value="RmlC_Cupin_sf"/>
</dbReference>
<dbReference type="InterPro" id="IPR014710">
    <property type="entry name" value="RmlC-like_jellyroll"/>
</dbReference>
<feature type="domain" description="Pirin N-terminal" evidence="3">
    <location>
        <begin position="15"/>
        <end position="118"/>
    </location>
</feature>
<comment type="caution">
    <text evidence="5">The sequence shown here is derived from an EMBL/GenBank/DDBJ whole genome shotgun (WGS) entry which is preliminary data.</text>
</comment>
<dbReference type="EMBL" id="JBHRYJ010000006">
    <property type="protein sequence ID" value="MFC3677907.1"/>
    <property type="molecule type" value="Genomic_DNA"/>
</dbReference>
<dbReference type="PANTHER" id="PTHR43212">
    <property type="entry name" value="QUERCETIN 2,3-DIOXYGENASE"/>
    <property type="match status" value="1"/>
</dbReference>
<keyword evidence="6" id="KW-1185">Reference proteome</keyword>
<evidence type="ECO:0000256" key="2">
    <source>
        <dbReference type="RuleBase" id="RU003457"/>
    </source>
</evidence>
<protein>
    <submittedName>
        <fullName evidence="5">Pirin family protein</fullName>
    </submittedName>
</protein>
<comment type="similarity">
    <text evidence="1 2">Belongs to the pirin family.</text>
</comment>
<gene>
    <name evidence="5" type="ORF">ACFOOQ_20305</name>
</gene>
<name>A0ABV7VMH5_9PROT</name>
<evidence type="ECO:0000259" key="3">
    <source>
        <dbReference type="Pfam" id="PF02678"/>
    </source>
</evidence>
<dbReference type="PANTHER" id="PTHR43212:SF3">
    <property type="entry name" value="QUERCETIN 2,3-DIOXYGENASE"/>
    <property type="match status" value="1"/>
</dbReference>
<dbReference type="SUPFAM" id="SSF51182">
    <property type="entry name" value="RmlC-like cupins"/>
    <property type="match status" value="1"/>
</dbReference>
<organism evidence="5 6">
    <name type="scientific">Ferrovibrio xuzhouensis</name>
    <dbReference type="NCBI Taxonomy" id="1576914"/>
    <lineage>
        <taxon>Bacteria</taxon>
        <taxon>Pseudomonadati</taxon>
        <taxon>Pseudomonadota</taxon>
        <taxon>Alphaproteobacteria</taxon>
        <taxon>Rhodospirillales</taxon>
        <taxon>Rhodospirillaceae</taxon>
        <taxon>Ferrovibrio</taxon>
    </lineage>
</organism>
<dbReference type="CDD" id="cd02910">
    <property type="entry name" value="cupin_Yhhw_N"/>
    <property type="match status" value="1"/>
</dbReference>
<dbReference type="PIRSF" id="PIRSF006232">
    <property type="entry name" value="Pirin"/>
    <property type="match status" value="1"/>
</dbReference>
<dbReference type="Proteomes" id="UP001595711">
    <property type="component" value="Unassembled WGS sequence"/>
</dbReference>
<sequence>MIHVIPFDNLGRMHIDWLNSRFHFSFSGVPAPMGNGFGALRVWNDDEIQPHSGFPMHGHRDMEIITYVRKGAITHEDSLGNKGRTPAGDVQVMTAGTGIMHSEWNAEDDLTHLFQIWIEPRQRNLKPRWDQAQFPKGDRANRLVPLASGEEAVRSDAPSTLLINQDATLYGALLEKGVSTTYDLKENRLAYVVVADGKAMVNGQTVETRAGAALVGEGKLEISAPEGAEILMFDVPRPN</sequence>
<feature type="domain" description="Quercetin 2,3-dioxygenase C-terminal cupin" evidence="4">
    <location>
        <begin position="158"/>
        <end position="235"/>
    </location>
</feature>
<evidence type="ECO:0000313" key="6">
    <source>
        <dbReference type="Proteomes" id="UP001595711"/>
    </source>
</evidence>
<dbReference type="RefSeq" id="WP_379729520.1">
    <property type="nucleotide sequence ID" value="NZ_JBHRYJ010000006.1"/>
</dbReference>
<dbReference type="Pfam" id="PF02678">
    <property type="entry name" value="Pirin"/>
    <property type="match status" value="1"/>
</dbReference>
<dbReference type="Pfam" id="PF17954">
    <property type="entry name" value="Pirin_C_2"/>
    <property type="match status" value="1"/>
</dbReference>
<evidence type="ECO:0000259" key="4">
    <source>
        <dbReference type="Pfam" id="PF17954"/>
    </source>
</evidence>
<evidence type="ECO:0000256" key="1">
    <source>
        <dbReference type="ARBA" id="ARBA00008416"/>
    </source>
</evidence>
<dbReference type="InterPro" id="IPR041602">
    <property type="entry name" value="Quercetinase_C"/>
</dbReference>
<accession>A0ABV7VMH5</accession>
<evidence type="ECO:0000313" key="5">
    <source>
        <dbReference type="EMBL" id="MFC3677907.1"/>
    </source>
</evidence>